<dbReference type="SUPFAM" id="SSF52402">
    <property type="entry name" value="Adenine nucleotide alpha hydrolases-like"/>
    <property type="match status" value="1"/>
</dbReference>
<comment type="caution">
    <text evidence="2">The sequence shown here is derived from an EMBL/GenBank/DDBJ whole genome shotgun (WGS) entry which is preliminary data.</text>
</comment>
<feature type="domain" description="UspA" evidence="1">
    <location>
        <begin position="1"/>
        <end position="146"/>
    </location>
</feature>
<dbReference type="Proteomes" id="UP000580856">
    <property type="component" value="Unassembled WGS sequence"/>
</dbReference>
<accession>A0A846QPY9</accession>
<keyword evidence="3" id="KW-1185">Reference proteome</keyword>
<evidence type="ECO:0000259" key="1">
    <source>
        <dbReference type="Pfam" id="PF00582"/>
    </source>
</evidence>
<name>A0A846QPY9_9BACT</name>
<dbReference type="Gene3D" id="3.40.50.620">
    <property type="entry name" value="HUPs"/>
    <property type="match status" value="1"/>
</dbReference>
<dbReference type="InterPro" id="IPR006016">
    <property type="entry name" value="UspA"/>
</dbReference>
<dbReference type="EMBL" id="JAATJA010000004">
    <property type="protein sequence ID" value="NJB69247.1"/>
    <property type="molecule type" value="Genomic_DNA"/>
</dbReference>
<dbReference type="CDD" id="cd00293">
    <property type="entry name" value="USP-like"/>
    <property type="match status" value="1"/>
</dbReference>
<dbReference type="AlphaFoldDB" id="A0A846QPY9"/>
<protein>
    <submittedName>
        <fullName evidence="2">Nucleotide-binding universal stress UspA family protein</fullName>
    </submittedName>
</protein>
<organism evidence="2 3">
    <name type="scientific">Desulfobaculum xiamenense</name>
    <dbReference type="NCBI Taxonomy" id="995050"/>
    <lineage>
        <taxon>Bacteria</taxon>
        <taxon>Pseudomonadati</taxon>
        <taxon>Thermodesulfobacteriota</taxon>
        <taxon>Desulfovibrionia</taxon>
        <taxon>Desulfovibrionales</taxon>
        <taxon>Desulfovibrionaceae</taxon>
        <taxon>Desulfobaculum</taxon>
    </lineage>
</organism>
<reference evidence="2 3" key="1">
    <citation type="submission" date="2020-03" db="EMBL/GenBank/DDBJ databases">
        <title>Genomic Encyclopedia of Type Strains, Phase IV (KMG-IV): sequencing the most valuable type-strain genomes for metagenomic binning, comparative biology and taxonomic classification.</title>
        <authorList>
            <person name="Goeker M."/>
        </authorList>
    </citation>
    <scope>NUCLEOTIDE SEQUENCE [LARGE SCALE GENOMIC DNA]</scope>
    <source>
        <strain evidence="2 3">DSM 24233</strain>
    </source>
</reference>
<evidence type="ECO:0000313" key="3">
    <source>
        <dbReference type="Proteomes" id="UP000580856"/>
    </source>
</evidence>
<dbReference type="InterPro" id="IPR014729">
    <property type="entry name" value="Rossmann-like_a/b/a_fold"/>
</dbReference>
<gene>
    <name evidence="2" type="ORF">GGQ74_002944</name>
</gene>
<proteinExistence type="predicted"/>
<evidence type="ECO:0000313" key="2">
    <source>
        <dbReference type="EMBL" id="NJB69247.1"/>
    </source>
</evidence>
<sequence>MFANILVATHGTPGAQRAEQLAARLAGDWGARLTVLSVVNADWSLMTGDDWLNSSATRNHFADYVEAEIDREMRAVWERIREQIAPLDPAFVRRVGPLEQSITDAARETGADLIVVGTRQQRQAPGFRARLDDRLLHPELPCPLLVAP</sequence>
<dbReference type="RefSeq" id="WP_167942332.1">
    <property type="nucleotide sequence ID" value="NZ_JAATJA010000004.1"/>
</dbReference>
<dbReference type="Pfam" id="PF00582">
    <property type="entry name" value="Usp"/>
    <property type="match status" value="1"/>
</dbReference>